<dbReference type="Proteomes" id="UP000574390">
    <property type="component" value="Unassembled WGS sequence"/>
</dbReference>
<feature type="region of interest" description="Disordered" evidence="2">
    <location>
        <begin position="504"/>
        <end position="528"/>
    </location>
</feature>
<feature type="coiled-coil region" evidence="1">
    <location>
        <begin position="315"/>
        <end position="420"/>
    </location>
</feature>
<accession>A0A7J6U671</accession>
<evidence type="ECO:0000313" key="4">
    <source>
        <dbReference type="Proteomes" id="UP000574390"/>
    </source>
</evidence>
<name>A0A7J6U671_PEROL</name>
<dbReference type="AlphaFoldDB" id="A0A7J6U671"/>
<reference evidence="3 4" key="1">
    <citation type="submission" date="2020-04" db="EMBL/GenBank/DDBJ databases">
        <title>Perkinsus olseni comparative genomics.</title>
        <authorList>
            <person name="Bogema D.R."/>
        </authorList>
    </citation>
    <scope>NUCLEOTIDE SEQUENCE [LARGE SCALE GENOMIC DNA]</scope>
    <source>
        <strain evidence="3">ATCC PRA-205</strain>
    </source>
</reference>
<evidence type="ECO:0000256" key="1">
    <source>
        <dbReference type="SAM" id="Coils"/>
    </source>
</evidence>
<evidence type="ECO:0000313" key="3">
    <source>
        <dbReference type="EMBL" id="KAF4752958.1"/>
    </source>
</evidence>
<gene>
    <name evidence="3" type="ORF">FOZ62_026416</name>
</gene>
<comment type="caution">
    <text evidence="3">The sequence shown here is derived from an EMBL/GenBank/DDBJ whole genome shotgun (WGS) entry which is preliminary data.</text>
</comment>
<organism evidence="3 4">
    <name type="scientific">Perkinsus olseni</name>
    <name type="common">Perkinsus atlanticus</name>
    <dbReference type="NCBI Taxonomy" id="32597"/>
    <lineage>
        <taxon>Eukaryota</taxon>
        <taxon>Sar</taxon>
        <taxon>Alveolata</taxon>
        <taxon>Perkinsozoa</taxon>
        <taxon>Perkinsea</taxon>
        <taxon>Perkinsida</taxon>
        <taxon>Perkinsidae</taxon>
        <taxon>Perkinsus</taxon>
    </lineage>
</organism>
<evidence type="ECO:0000256" key="2">
    <source>
        <dbReference type="SAM" id="MobiDB-lite"/>
    </source>
</evidence>
<feature type="coiled-coil region" evidence="1">
    <location>
        <begin position="231"/>
        <end position="260"/>
    </location>
</feature>
<dbReference type="EMBL" id="JABANM010002202">
    <property type="protein sequence ID" value="KAF4752958.1"/>
    <property type="molecule type" value="Genomic_DNA"/>
</dbReference>
<proteinExistence type="predicted"/>
<keyword evidence="1" id="KW-0175">Coiled coil</keyword>
<protein>
    <submittedName>
        <fullName evidence="3">Uncharacterized protein</fullName>
    </submittedName>
</protein>
<sequence>MGGGPNAEQESGKYLSQLEEVQARVEAELGRHSAGQLAVVTRLNGKEMTDLREAHQRERENISTNHRQRKDAASQKLAVVDEQICEELQASSHASINARMDMLMQQEISRARIPRAAEQSGKGDIHEQLQAVLERSDELATEHQIRGNYAHLQRVIDVSFGERSESEAARRAEEQRLRNELSVLDEEERVMASETIDGVAQTQGTSIRQITDHVETGTGSGRGLRFIEASVSEAERQRLLQEHELQRVEIEDQISDHREAQKLVLQQKLAARRRRIEARREQIVDDKVTRSRMNVYLHRAIGALGAQRQLGKSHAEEMEEMVNRHREREDEITQKLEEEARRDREALENRYKTQMEELEGRLRRALRKAGNPRDSVRVSPEEMIAVREEHQEAIAAAAEELEEEKKVQELIMQKKIAEREARMKKSKDKVKKKHRQEQILAELSYEQGKLQKVSGSGGQANVAQLVSSLNKVNALMRMLNTDSDASVSQTARRFTAVGPAIALESQTSITPEPPAAPPFVETPESPINSLAIQLSQSGSLNVEHAGPP</sequence>